<sequence length="197" mass="22191">MLGKSDPAYFTELCFVYITEGRIVEFTTALMVGRVLLKMDYPLCPPQLIMPNNINNVEEGLESSRAPSAAAAGSRPTLYELLLRPLMTVLDQEISFLGESTESLAEKKLMISYAFRLIKIFETSAHHIHSYLHSQRYKEVSDLEMIVGDVASLLKDSGFDVKPRHICVNDLSLFFFFRLFSSQVVVANSTVAWVCLL</sequence>
<protein>
    <submittedName>
        <fullName evidence="1">Uncharacterized protein</fullName>
    </submittedName>
</protein>
<organism evidence="1 2">
    <name type="scientific">Linum trigynum</name>
    <dbReference type="NCBI Taxonomy" id="586398"/>
    <lineage>
        <taxon>Eukaryota</taxon>
        <taxon>Viridiplantae</taxon>
        <taxon>Streptophyta</taxon>
        <taxon>Embryophyta</taxon>
        <taxon>Tracheophyta</taxon>
        <taxon>Spermatophyta</taxon>
        <taxon>Magnoliopsida</taxon>
        <taxon>eudicotyledons</taxon>
        <taxon>Gunneridae</taxon>
        <taxon>Pentapetalae</taxon>
        <taxon>rosids</taxon>
        <taxon>fabids</taxon>
        <taxon>Malpighiales</taxon>
        <taxon>Linaceae</taxon>
        <taxon>Linum</taxon>
    </lineage>
</organism>
<gene>
    <name evidence="1" type="ORF">LTRI10_LOCUS25397</name>
</gene>
<dbReference type="AlphaFoldDB" id="A0AAV2EF22"/>
<name>A0AAV2EF22_9ROSI</name>
<accession>A0AAV2EF22</accession>
<evidence type="ECO:0000313" key="2">
    <source>
        <dbReference type="Proteomes" id="UP001497516"/>
    </source>
</evidence>
<dbReference type="EMBL" id="OZ034817">
    <property type="protein sequence ID" value="CAL1384170.1"/>
    <property type="molecule type" value="Genomic_DNA"/>
</dbReference>
<keyword evidence="2" id="KW-1185">Reference proteome</keyword>
<proteinExistence type="predicted"/>
<reference evidence="1 2" key="1">
    <citation type="submission" date="2024-04" db="EMBL/GenBank/DDBJ databases">
        <authorList>
            <person name="Fracassetti M."/>
        </authorList>
    </citation>
    <scope>NUCLEOTIDE SEQUENCE [LARGE SCALE GENOMIC DNA]</scope>
</reference>
<evidence type="ECO:0000313" key="1">
    <source>
        <dbReference type="EMBL" id="CAL1384170.1"/>
    </source>
</evidence>
<dbReference type="Proteomes" id="UP001497516">
    <property type="component" value="Chromosome 4"/>
</dbReference>